<dbReference type="EMBL" id="JABCRI010000019">
    <property type="protein sequence ID" value="KAF8389476.1"/>
    <property type="molecule type" value="Genomic_DNA"/>
</dbReference>
<comment type="caution">
    <text evidence="3">The sequence shown here is derived from an EMBL/GenBank/DDBJ whole genome shotgun (WGS) entry which is preliminary data.</text>
</comment>
<dbReference type="Proteomes" id="UP000655225">
    <property type="component" value="Unassembled WGS sequence"/>
</dbReference>
<dbReference type="Pfam" id="PF02519">
    <property type="entry name" value="Auxin_inducible"/>
    <property type="match status" value="1"/>
</dbReference>
<reference evidence="3 4" key="1">
    <citation type="submission" date="2020-04" db="EMBL/GenBank/DDBJ databases">
        <title>Plant Genome Project.</title>
        <authorList>
            <person name="Zhang R.-G."/>
        </authorList>
    </citation>
    <scope>NUCLEOTIDE SEQUENCE [LARGE SCALE GENOMIC DNA]</scope>
    <source>
        <strain evidence="3">YNK0</strain>
        <tissue evidence="3">Leaf</tissue>
    </source>
</reference>
<proteinExistence type="inferred from homology"/>
<feature type="region of interest" description="Disordered" evidence="2">
    <location>
        <begin position="1"/>
        <end position="35"/>
    </location>
</feature>
<dbReference type="AlphaFoldDB" id="A0A835D486"/>
<protein>
    <recommendedName>
        <fullName evidence="5">Small auxin up regulated protein</fullName>
    </recommendedName>
</protein>
<dbReference type="InterPro" id="IPR003676">
    <property type="entry name" value="SAUR_fam"/>
</dbReference>
<dbReference type="PANTHER" id="PTHR31374:SF203">
    <property type="entry name" value="AUXIN-RESPONSIVE PROTEIN SAUR71-LIKE"/>
    <property type="match status" value="1"/>
</dbReference>
<evidence type="ECO:0000313" key="4">
    <source>
        <dbReference type="Proteomes" id="UP000655225"/>
    </source>
</evidence>
<dbReference type="PANTHER" id="PTHR31374">
    <property type="entry name" value="AUXIN-INDUCED PROTEIN-LIKE-RELATED"/>
    <property type="match status" value="1"/>
</dbReference>
<feature type="compositionally biased region" description="Basic residues" evidence="2">
    <location>
        <begin position="1"/>
        <end position="14"/>
    </location>
</feature>
<gene>
    <name evidence="3" type="ORF">HHK36_026171</name>
</gene>
<accession>A0A835D486</accession>
<evidence type="ECO:0000256" key="1">
    <source>
        <dbReference type="ARBA" id="ARBA00006974"/>
    </source>
</evidence>
<organism evidence="3 4">
    <name type="scientific">Tetracentron sinense</name>
    <name type="common">Spur-leaf</name>
    <dbReference type="NCBI Taxonomy" id="13715"/>
    <lineage>
        <taxon>Eukaryota</taxon>
        <taxon>Viridiplantae</taxon>
        <taxon>Streptophyta</taxon>
        <taxon>Embryophyta</taxon>
        <taxon>Tracheophyta</taxon>
        <taxon>Spermatophyta</taxon>
        <taxon>Magnoliopsida</taxon>
        <taxon>Trochodendrales</taxon>
        <taxon>Trochodendraceae</taxon>
        <taxon>Tetracentron</taxon>
    </lineage>
</organism>
<comment type="similarity">
    <text evidence="1">Belongs to the ARG7 family.</text>
</comment>
<dbReference type="GO" id="GO:0009733">
    <property type="term" value="P:response to auxin"/>
    <property type="evidence" value="ECO:0007669"/>
    <property type="project" value="InterPro"/>
</dbReference>
<feature type="compositionally biased region" description="Low complexity" evidence="2">
    <location>
        <begin position="16"/>
        <end position="35"/>
    </location>
</feature>
<sequence length="158" mass="18220">MKRWKTMSLRRRSVLSHSGSDSDTDSCSVSSSNRRIPSGSLAVYVGPERKRFVIPTRYLNLPIFVSLLKKAEEEFGFQSDGGLVMPCEVGFFKGVLRFLEKDEPRFRRLEFDEFLKMFSEMEFDFCDGPTSNFMICGNISLYKTIGMFRSIVYGWVQS</sequence>
<evidence type="ECO:0000313" key="3">
    <source>
        <dbReference type="EMBL" id="KAF8389476.1"/>
    </source>
</evidence>
<evidence type="ECO:0000256" key="2">
    <source>
        <dbReference type="SAM" id="MobiDB-lite"/>
    </source>
</evidence>
<keyword evidence="4" id="KW-1185">Reference proteome</keyword>
<evidence type="ECO:0008006" key="5">
    <source>
        <dbReference type="Google" id="ProtNLM"/>
    </source>
</evidence>
<dbReference type="OrthoDB" id="762405at2759"/>
<dbReference type="OMA" id="VNMITQI"/>
<name>A0A835D486_TETSI</name>